<accession>A0A0R1VAJ7</accession>
<gene>
    <name evidence="2" type="ORF">FC60_GL001726</name>
</gene>
<evidence type="ECO:0000256" key="1">
    <source>
        <dbReference type="SAM" id="MobiDB-lite"/>
    </source>
</evidence>
<name>A0A0R1VAJ7_9LACO</name>
<proteinExistence type="predicted"/>
<feature type="compositionally biased region" description="Basic residues" evidence="1">
    <location>
        <begin position="47"/>
        <end position="58"/>
    </location>
</feature>
<comment type="caution">
    <text evidence="2">The sequence shown here is derived from an EMBL/GenBank/DDBJ whole genome shotgun (WGS) entry which is preliminary data.</text>
</comment>
<protein>
    <submittedName>
        <fullName evidence="2">Uncharacterized protein</fullName>
    </submittedName>
</protein>
<reference evidence="2 3" key="1">
    <citation type="journal article" date="2015" name="Genome Announc.">
        <title>Expanding the biotechnology potential of lactobacilli through comparative genomics of 213 strains and associated genera.</title>
        <authorList>
            <person name="Sun Z."/>
            <person name="Harris H.M."/>
            <person name="McCann A."/>
            <person name="Guo C."/>
            <person name="Argimon S."/>
            <person name="Zhang W."/>
            <person name="Yang X."/>
            <person name="Jeffery I.B."/>
            <person name="Cooney J.C."/>
            <person name="Kagawa T.F."/>
            <person name="Liu W."/>
            <person name="Song Y."/>
            <person name="Salvetti E."/>
            <person name="Wrobel A."/>
            <person name="Rasinkangas P."/>
            <person name="Parkhill J."/>
            <person name="Rea M.C."/>
            <person name="O'Sullivan O."/>
            <person name="Ritari J."/>
            <person name="Douillard F.P."/>
            <person name="Paul Ross R."/>
            <person name="Yang R."/>
            <person name="Briner A.E."/>
            <person name="Felis G.E."/>
            <person name="de Vos W.M."/>
            <person name="Barrangou R."/>
            <person name="Klaenhammer T.R."/>
            <person name="Caufield P.W."/>
            <person name="Cui Y."/>
            <person name="Zhang H."/>
            <person name="O'Toole P.W."/>
        </authorList>
    </citation>
    <scope>NUCLEOTIDE SEQUENCE [LARGE SCALE GENOMIC DNA]</scope>
    <source>
        <strain evidence="2 3">DSM 16045</strain>
    </source>
</reference>
<dbReference type="EMBL" id="AZFN01000009">
    <property type="protein sequence ID" value="KRM02552.1"/>
    <property type="molecule type" value="Genomic_DNA"/>
</dbReference>
<dbReference type="RefSeq" id="WP_082601345.1">
    <property type="nucleotide sequence ID" value="NZ_AZFN01000009.1"/>
</dbReference>
<sequence length="58" mass="6651">MKQFTKGFFLGSLATIGALASGIFAFHKSVIEPIEQEEERFDQNRRQANRKNRSAHQL</sequence>
<dbReference type="InterPro" id="IPR021402">
    <property type="entry name" value="DUF3042"/>
</dbReference>
<feature type="region of interest" description="Disordered" evidence="1">
    <location>
        <begin position="37"/>
        <end position="58"/>
    </location>
</feature>
<dbReference type="Pfam" id="PF11240">
    <property type="entry name" value="DUF3042"/>
    <property type="match status" value="1"/>
</dbReference>
<dbReference type="Proteomes" id="UP000051739">
    <property type="component" value="Unassembled WGS sequence"/>
</dbReference>
<dbReference type="AlphaFoldDB" id="A0A0R1VAJ7"/>
<evidence type="ECO:0000313" key="3">
    <source>
        <dbReference type="Proteomes" id="UP000051739"/>
    </source>
</evidence>
<dbReference type="PATRIC" id="fig|1423749.3.peg.1785"/>
<organism evidence="2 3">
    <name type="scientific">Limosilactobacillus gastricus DSM 16045</name>
    <dbReference type="NCBI Taxonomy" id="1423749"/>
    <lineage>
        <taxon>Bacteria</taxon>
        <taxon>Bacillati</taxon>
        <taxon>Bacillota</taxon>
        <taxon>Bacilli</taxon>
        <taxon>Lactobacillales</taxon>
        <taxon>Lactobacillaceae</taxon>
        <taxon>Limosilactobacillus</taxon>
    </lineage>
</organism>
<evidence type="ECO:0000313" key="2">
    <source>
        <dbReference type="EMBL" id="KRM02552.1"/>
    </source>
</evidence>
<keyword evidence="3" id="KW-1185">Reference proteome</keyword>